<sequence length="196" mass="22576">MNINTIVVYSSEITDAVNHLNCGSITYDIKSFYMKNFNGDEKLQTIEYKVNNNTELTQQDIMTLSFIPLMRSKKSKSEITLESIEIAKNIQDNDDKNNCLMLLYALFDKFGDDVSKKQFKEVVSITEVGKMIYEEGLEKGIEKGTAEILIKQLIKKFKIVPEEYKESIRALPQDVLEVIGTEIFDINSIDELKKYF</sequence>
<dbReference type="Proteomes" id="UP000190890">
    <property type="component" value="Unassembled WGS sequence"/>
</dbReference>
<dbReference type="AlphaFoldDB" id="A0A1S8TL17"/>
<evidence type="ECO:0000259" key="1">
    <source>
        <dbReference type="Pfam" id="PF14261"/>
    </source>
</evidence>
<reference evidence="2 3" key="1">
    <citation type="submission" date="2016-05" db="EMBL/GenBank/DDBJ databases">
        <title>Microbial solvent formation.</title>
        <authorList>
            <person name="Poehlein A."/>
            <person name="Montoya Solano J.D."/>
            <person name="Flitsch S."/>
            <person name="Krabben P."/>
            <person name="Duerre P."/>
            <person name="Daniel R."/>
        </authorList>
    </citation>
    <scope>NUCLEOTIDE SEQUENCE [LARGE SCALE GENOMIC DNA]</scope>
    <source>
        <strain evidence="2 3">DSM 2619</strain>
    </source>
</reference>
<protein>
    <recommendedName>
        <fullName evidence="1">DUF4351 domain-containing protein</fullName>
    </recommendedName>
</protein>
<name>A0A1S8TL17_9CLOT</name>
<dbReference type="EMBL" id="LZZM01000127">
    <property type="protein sequence ID" value="OOM78314.1"/>
    <property type="molecule type" value="Genomic_DNA"/>
</dbReference>
<dbReference type="RefSeq" id="WP_242954089.1">
    <property type="nucleotide sequence ID" value="NZ_LZZM01000127.1"/>
</dbReference>
<comment type="caution">
    <text evidence="2">The sequence shown here is derived from an EMBL/GenBank/DDBJ whole genome shotgun (WGS) entry which is preliminary data.</text>
</comment>
<evidence type="ECO:0000313" key="3">
    <source>
        <dbReference type="Proteomes" id="UP000190890"/>
    </source>
</evidence>
<proteinExistence type="predicted"/>
<organism evidence="2 3">
    <name type="scientific">Clostridium puniceum</name>
    <dbReference type="NCBI Taxonomy" id="29367"/>
    <lineage>
        <taxon>Bacteria</taxon>
        <taxon>Bacillati</taxon>
        <taxon>Bacillota</taxon>
        <taxon>Clostridia</taxon>
        <taxon>Eubacteriales</taxon>
        <taxon>Clostridiaceae</taxon>
        <taxon>Clostridium</taxon>
    </lineage>
</organism>
<accession>A0A1S8TL17</accession>
<keyword evidence="3" id="KW-1185">Reference proteome</keyword>
<gene>
    <name evidence="2" type="ORF">CLPUN_19230</name>
</gene>
<feature type="domain" description="DUF4351" evidence="1">
    <location>
        <begin position="138"/>
        <end position="196"/>
    </location>
</feature>
<dbReference type="Pfam" id="PF14261">
    <property type="entry name" value="DUF4351"/>
    <property type="match status" value="1"/>
</dbReference>
<dbReference type="STRING" id="29367.CLPUN_19230"/>
<evidence type="ECO:0000313" key="2">
    <source>
        <dbReference type="EMBL" id="OOM78314.1"/>
    </source>
</evidence>
<dbReference type="InterPro" id="IPR025587">
    <property type="entry name" value="DUF4351"/>
</dbReference>